<dbReference type="EMBL" id="FN654818">
    <property type="protein sequence ID" value="CBY36668.1"/>
    <property type="molecule type" value="Genomic_DNA"/>
</dbReference>
<dbReference type="Proteomes" id="UP000011014">
    <property type="component" value="Unassembled WGS sequence"/>
</dbReference>
<evidence type="ECO:0000256" key="2">
    <source>
        <dbReference type="ARBA" id="ARBA00008779"/>
    </source>
</evidence>
<organism evidence="8">
    <name type="scientific">Oikopleura dioica</name>
    <name type="common">Tunicate</name>
    <dbReference type="NCBI Taxonomy" id="34765"/>
    <lineage>
        <taxon>Eukaryota</taxon>
        <taxon>Metazoa</taxon>
        <taxon>Chordata</taxon>
        <taxon>Tunicata</taxon>
        <taxon>Appendicularia</taxon>
        <taxon>Copelata</taxon>
        <taxon>Oikopleuridae</taxon>
        <taxon>Oikopleura</taxon>
    </lineage>
</organism>
<evidence type="ECO:0000256" key="3">
    <source>
        <dbReference type="ARBA" id="ARBA00022723"/>
    </source>
</evidence>
<dbReference type="InterPro" id="IPR047115">
    <property type="entry name" value="ARSB"/>
</dbReference>
<comment type="cofactor">
    <cofactor evidence="1">
        <name>Ca(2+)</name>
        <dbReference type="ChEBI" id="CHEBI:29108"/>
    </cofactor>
</comment>
<evidence type="ECO:0000313" key="8">
    <source>
        <dbReference type="EMBL" id="CBY36668.1"/>
    </source>
</evidence>
<dbReference type="InterPro" id="IPR024607">
    <property type="entry name" value="Sulfatase_CS"/>
</dbReference>
<name>E4YMF9_OIKDI</name>
<keyword evidence="3" id="KW-0479">Metal-binding</keyword>
<protein>
    <recommendedName>
        <fullName evidence="7">Sulfatase N-terminal domain-containing protein</fullName>
    </recommendedName>
</protein>
<reference evidence="8" key="1">
    <citation type="journal article" date="2010" name="Science">
        <title>Plasticity of animal genome architecture unmasked by rapid evolution of a pelagic tunicate.</title>
        <authorList>
            <person name="Denoeud F."/>
            <person name="Henriet S."/>
            <person name="Mungpakdee S."/>
            <person name="Aury J.M."/>
            <person name="Da Silva C."/>
            <person name="Brinkmann H."/>
            <person name="Mikhaleva J."/>
            <person name="Olsen L.C."/>
            <person name="Jubin C."/>
            <person name="Canestro C."/>
            <person name="Bouquet J.M."/>
            <person name="Danks G."/>
            <person name="Poulain J."/>
            <person name="Campsteijn C."/>
            <person name="Adamski M."/>
            <person name="Cross I."/>
            <person name="Yadetie F."/>
            <person name="Muffato M."/>
            <person name="Louis A."/>
            <person name="Butcher S."/>
            <person name="Tsagkogeorga G."/>
            <person name="Konrad A."/>
            <person name="Singh S."/>
            <person name="Jensen M.F."/>
            <person name="Cong E.H."/>
            <person name="Eikeseth-Otteraa H."/>
            <person name="Noel B."/>
            <person name="Anthouard V."/>
            <person name="Porcel B.M."/>
            <person name="Kachouri-Lafond R."/>
            <person name="Nishino A."/>
            <person name="Ugolini M."/>
            <person name="Chourrout P."/>
            <person name="Nishida H."/>
            <person name="Aasland R."/>
            <person name="Huzurbazar S."/>
            <person name="Westhof E."/>
            <person name="Delsuc F."/>
            <person name="Lehrach H."/>
            <person name="Reinhardt R."/>
            <person name="Weissenbach J."/>
            <person name="Roy S.W."/>
            <person name="Artiguenave F."/>
            <person name="Postlethwait J.H."/>
            <person name="Manak J.R."/>
            <person name="Thompson E.M."/>
            <person name="Jaillon O."/>
            <person name="Du Pasquier L."/>
            <person name="Boudinot P."/>
            <person name="Liberles D.A."/>
            <person name="Volff J.N."/>
            <person name="Philippe H."/>
            <person name="Lenhard B."/>
            <person name="Roest Crollius H."/>
            <person name="Wincker P."/>
            <person name="Chourrout D."/>
        </authorList>
    </citation>
    <scope>NUCLEOTIDE SEQUENCE [LARGE SCALE GENOMIC DNA]</scope>
</reference>
<feature type="domain" description="Sulfatase N-terminal" evidence="7">
    <location>
        <begin position="45"/>
        <end position="364"/>
    </location>
</feature>
<evidence type="ECO:0000256" key="1">
    <source>
        <dbReference type="ARBA" id="ARBA00001913"/>
    </source>
</evidence>
<comment type="similarity">
    <text evidence="2">Belongs to the sulfatase family.</text>
</comment>
<proteinExistence type="inferred from homology"/>
<evidence type="ECO:0000256" key="4">
    <source>
        <dbReference type="ARBA" id="ARBA00022801"/>
    </source>
</evidence>
<keyword evidence="4" id="KW-0378">Hydrolase</keyword>
<dbReference type="AlphaFoldDB" id="E4YMF9"/>
<keyword evidence="5" id="KW-0106">Calcium</keyword>
<gene>
    <name evidence="8" type="ORF">GSOID_T00029696001</name>
</gene>
<evidence type="ECO:0000256" key="6">
    <source>
        <dbReference type="ARBA" id="ARBA00023180"/>
    </source>
</evidence>
<dbReference type="InterPro" id="IPR000917">
    <property type="entry name" value="Sulfatase_N"/>
</dbReference>
<dbReference type="Pfam" id="PF00884">
    <property type="entry name" value="Sulfatase"/>
    <property type="match status" value="1"/>
</dbReference>
<dbReference type="Gene3D" id="3.30.1120.10">
    <property type="match status" value="1"/>
</dbReference>
<dbReference type="PANTHER" id="PTHR10342">
    <property type="entry name" value="ARYLSULFATASE"/>
    <property type="match status" value="1"/>
</dbReference>
<dbReference type="SUPFAM" id="SSF53649">
    <property type="entry name" value="Alkaline phosphatase-like"/>
    <property type="match status" value="1"/>
</dbReference>
<accession>E4YMF9</accession>
<dbReference type="GO" id="GO:0046872">
    <property type="term" value="F:metal ion binding"/>
    <property type="evidence" value="ECO:0007669"/>
    <property type="project" value="UniProtKB-KW"/>
</dbReference>
<keyword evidence="6" id="KW-0325">Glycoprotein</keyword>
<dbReference type="PROSITE" id="PS00523">
    <property type="entry name" value="SULFATASE_1"/>
    <property type="match status" value="1"/>
</dbReference>
<evidence type="ECO:0000256" key="5">
    <source>
        <dbReference type="ARBA" id="ARBA00022837"/>
    </source>
</evidence>
<dbReference type="CDD" id="cd16029">
    <property type="entry name" value="4-S"/>
    <property type="match status" value="1"/>
</dbReference>
<sequence length="602" mass="69876">MRANENVKKLTASHLEKEQGAMSSFFFYLFLFCSTFSQKVLEKKPHVIFVLVDDLGFDDLGYVNRDVISPNIDALAKDALHLKKHYVQPSCTPSRAAFLTGRYNIRMGMQSGVIRAPEPEGIPLRETLLSEAFKQCGYRTSLQGKWHLGFYTYKHCPQNRGFDRFYGFYLGSQDFYFHDSGRLEAYPGNGDVENDTILDDFHTNGTYSTKLFVDDFINDLAKHDPAVPLFNYVSFQDVHGPLQTVNKFKKHYENKTDTWTHERILISTKITTLDHHIGRMVTALKEKNYWNNTVLVFTSDNGGQPNEGASNWPLRGSKGTIYDGGLKSRAFVASPLLQNRMKGQNYNYLFHVSDWFPTLLTLSGCDVPRKEGRPLDGKIHELFVYKPKKARNEMLHYLDPLSQFDYDDPRHFEVLDDRAFNTTIKASYRQGRWKIITGKPCANGCGYIKKERPWNYAKNNMKLIDMPKEQNKNVWLYDMHKDKSEKFDRSAQKPWVVNRLLTKLADLYDEQVMPQRREASDAANPKHHGGVWMPWRKNEIFDYTEQSYRDNFSIKETTCLFNEKTLDELVVSPASSVDLRKLQKKLGGQKTCFMKHKRNKRQ</sequence>
<evidence type="ECO:0000259" key="7">
    <source>
        <dbReference type="Pfam" id="PF00884"/>
    </source>
</evidence>
<dbReference type="GO" id="GO:0008484">
    <property type="term" value="F:sulfuric ester hydrolase activity"/>
    <property type="evidence" value="ECO:0007669"/>
    <property type="project" value="InterPro"/>
</dbReference>
<dbReference type="InterPro" id="IPR017850">
    <property type="entry name" value="Alkaline_phosphatase_core_sf"/>
</dbReference>
<dbReference type="PANTHER" id="PTHR10342:SF274">
    <property type="entry name" value="ARYLSULFATASE B"/>
    <property type="match status" value="1"/>
</dbReference>
<dbReference type="Gene3D" id="3.40.720.10">
    <property type="entry name" value="Alkaline Phosphatase, subunit A"/>
    <property type="match status" value="1"/>
</dbReference>